<feature type="transmembrane region" description="Helical" evidence="7">
    <location>
        <begin position="77"/>
        <end position="95"/>
    </location>
</feature>
<organism evidence="8">
    <name type="scientific">metagenome</name>
    <dbReference type="NCBI Taxonomy" id="256318"/>
    <lineage>
        <taxon>unclassified sequences</taxon>
        <taxon>metagenomes</taxon>
    </lineage>
</organism>
<evidence type="ECO:0000256" key="3">
    <source>
        <dbReference type="ARBA" id="ARBA00022448"/>
    </source>
</evidence>
<gene>
    <name evidence="8" type="ORF">NOCA2220064</name>
</gene>
<dbReference type="PANTHER" id="PTHR31806:SF1">
    <property type="entry name" value="PURINE-CYTOSINE PERMEASE FCY2-RELATED"/>
    <property type="match status" value="1"/>
</dbReference>
<dbReference type="Gene3D" id="1.10.4160.10">
    <property type="entry name" value="Hydantoin permease"/>
    <property type="match status" value="1"/>
</dbReference>
<dbReference type="AlphaFoldDB" id="A0A2P2BYN9"/>
<dbReference type="PIRSF" id="PIRSF002744">
    <property type="entry name" value="Pur-cyt_permease"/>
    <property type="match status" value="1"/>
</dbReference>
<protein>
    <submittedName>
        <fullName evidence="8">Putative NCS1 family transporter</fullName>
    </submittedName>
</protein>
<feature type="transmembrane region" description="Helical" evidence="7">
    <location>
        <begin position="413"/>
        <end position="433"/>
    </location>
</feature>
<keyword evidence="4 7" id="KW-0812">Transmembrane</keyword>
<evidence type="ECO:0000256" key="5">
    <source>
        <dbReference type="ARBA" id="ARBA00022989"/>
    </source>
</evidence>
<keyword evidence="6 7" id="KW-0472">Membrane</keyword>
<sequence>MLADRGGTMTTLGTNRSRPTAARAASAIETRSIDYVPDSERHGKVWQQGPFWFLGNFQFFTIAIGFLGPAMGLTLGYSILAGTLGIVFGTFFMAFHATQGAKLGLPQMIQSRAQFGYRGVVVVLFASLFTFMAFNVVDTILIDGGLNGIFGWNATLVGIVINVAAAALAIYGHDWLHKVFRLLFVVSLPFYIILTIAIISGGAGGTAPTEGGFTLAGFMAMCTASAAYNITYAPYVSDYSRYLPSNTKSVPIIAAVFLGASSSAIWLIAIGAWLASHLGATDGLVALREAGNTAFSGLGTLLAILSVLALVATMGLNAYSAMLSALTAIDSVHPINPTARIRVVSIVVITVVCAVIGIGFGGNFLDALFTSLVYMLYLLVPWTAVNLVDFFAVRRGHYAVTDLFTPHGIYGSWGVRGLVSYFIGLLAMLPFAVLPAYPSYTGFMAARLDGVDYSIVVGLLVSGVLYYVLSRSLDLAAEQPAITASEAALREQGVPKVEHS</sequence>
<evidence type="ECO:0000256" key="2">
    <source>
        <dbReference type="ARBA" id="ARBA00008974"/>
    </source>
</evidence>
<reference evidence="8" key="1">
    <citation type="submission" date="2015-08" db="EMBL/GenBank/DDBJ databases">
        <authorList>
            <person name="Babu N.S."/>
            <person name="Beckwith C.J."/>
            <person name="Beseler K.G."/>
            <person name="Brison A."/>
            <person name="Carone J.V."/>
            <person name="Caskin T.P."/>
            <person name="Diamond M."/>
            <person name="Durham M.E."/>
            <person name="Foxe J.M."/>
            <person name="Go M."/>
            <person name="Henderson B.A."/>
            <person name="Jones I.B."/>
            <person name="McGettigan J.A."/>
            <person name="Micheletti S.J."/>
            <person name="Nasrallah M.E."/>
            <person name="Ortiz D."/>
            <person name="Piller C.R."/>
            <person name="Privatt S.R."/>
            <person name="Schneider S.L."/>
            <person name="Sharp S."/>
            <person name="Smith T.C."/>
            <person name="Stanton J.D."/>
            <person name="Ullery H.E."/>
            <person name="Wilson R.J."/>
            <person name="Serrano M.G."/>
            <person name="Buck G."/>
            <person name="Lee V."/>
            <person name="Wang Y."/>
            <person name="Carvalho R."/>
            <person name="Voegtly L."/>
            <person name="Shi R."/>
            <person name="Duckworth R."/>
            <person name="Johnson A."/>
            <person name="Loviza R."/>
            <person name="Walstead R."/>
            <person name="Shah Z."/>
            <person name="Kiflezghi M."/>
            <person name="Wade K."/>
            <person name="Ball S.L."/>
            <person name="Bradley K.W."/>
            <person name="Asai D.J."/>
            <person name="Bowman C.A."/>
            <person name="Russell D.A."/>
            <person name="Pope W.H."/>
            <person name="Jacobs-Sera D."/>
            <person name="Hendrix R.W."/>
            <person name="Hatfull G.F."/>
        </authorList>
    </citation>
    <scope>NUCLEOTIDE SEQUENCE</scope>
</reference>
<dbReference type="InterPro" id="IPR001248">
    <property type="entry name" value="Pur-cyt_permease"/>
</dbReference>
<dbReference type="PANTHER" id="PTHR31806">
    <property type="entry name" value="PURINE-CYTOSINE PERMEASE FCY2-RELATED"/>
    <property type="match status" value="1"/>
</dbReference>
<feature type="transmembrane region" description="Helical" evidence="7">
    <location>
        <begin position="453"/>
        <end position="469"/>
    </location>
</feature>
<feature type="transmembrane region" description="Helical" evidence="7">
    <location>
        <begin position="115"/>
        <end position="137"/>
    </location>
</feature>
<evidence type="ECO:0000256" key="4">
    <source>
        <dbReference type="ARBA" id="ARBA00022692"/>
    </source>
</evidence>
<feature type="transmembrane region" description="Helical" evidence="7">
    <location>
        <begin position="372"/>
        <end position="392"/>
    </location>
</feature>
<keyword evidence="5 7" id="KW-1133">Transmembrane helix</keyword>
<dbReference type="Pfam" id="PF02133">
    <property type="entry name" value="Transp_cyt_pur"/>
    <property type="match status" value="1"/>
</dbReference>
<feature type="transmembrane region" description="Helical" evidence="7">
    <location>
        <begin position="211"/>
        <end position="231"/>
    </location>
</feature>
<evidence type="ECO:0000256" key="6">
    <source>
        <dbReference type="ARBA" id="ARBA00023136"/>
    </source>
</evidence>
<dbReference type="EMBL" id="CZKA01000015">
    <property type="protein sequence ID" value="CUR54873.1"/>
    <property type="molecule type" value="Genomic_DNA"/>
</dbReference>
<dbReference type="GO" id="GO:0022857">
    <property type="term" value="F:transmembrane transporter activity"/>
    <property type="evidence" value="ECO:0007669"/>
    <property type="project" value="InterPro"/>
</dbReference>
<comment type="similarity">
    <text evidence="2">Belongs to the purine-cytosine permease (2.A.39) family.</text>
</comment>
<dbReference type="InterPro" id="IPR026030">
    <property type="entry name" value="Pur-cyt_permease_Fcy2/21/22"/>
</dbReference>
<evidence type="ECO:0000313" key="8">
    <source>
        <dbReference type="EMBL" id="CUR54873.1"/>
    </source>
</evidence>
<dbReference type="GO" id="GO:0005886">
    <property type="term" value="C:plasma membrane"/>
    <property type="evidence" value="ECO:0007669"/>
    <property type="project" value="TreeGrafter"/>
</dbReference>
<accession>A0A2P2BYN9</accession>
<feature type="transmembrane region" description="Helical" evidence="7">
    <location>
        <begin position="295"/>
        <end position="320"/>
    </location>
</feature>
<name>A0A2P2BYN9_9ZZZZ</name>
<feature type="transmembrane region" description="Helical" evidence="7">
    <location>
        <begin position="252"/>
        <end position="275"/>
    </location>
</feature>
<proteinExistence type="inferred from homology"/>
<feature type="transmembrane region" description="Helical" evidence="7">
    <location>
        <begin position="179"/>
        <end position="199"/>
    </location>
</feature>
<evidence type="ECO:0000256" key="7">
    <source>
        <dbReference type="SAM" id="Phobius"/>
    </source>
</evidence>
<feature type="transmembrane region" description="Helical" evidence="7">
    <location>
        <begin position="149"/>
        <end position="172"/>
    </location>
</feature>
<feature type="transmembrane region" description="Helical" evidence="7">
    <location>
        <begin position="341"/>
        <end position="360"/>
    </location>
</feature>
<evidence type="ECO:0000256" key="1">
    <source>
        <dbReference type="ARBA" id="ARBA00004141"/>
    </source>
</evidence>
<feature type="transmembrane region" description="Helical" evidence="7">
    <location>
        <begin position="51"/>
        <end position="71"/>
    </location>
</feature>
<comment type="subcellular location">
    <subcellularLocation>
        <location evidence="1">Membrane</location>
        <topology evidence="1">Multi-pass membrane protein</topology>
    </subcellularLocation>
</comment>
<keyword evidence="3" id="KW-0813">Transport</keyword>